<feature type="compositionally biased region" description="Basic and acidic residues" evidence="1">
    <location>
        <begin position="72"/>
        <end position="84"/>
    </location>
</feature>
<gene>
    <name evidence="2" type="ORF">BXYJ_LOCUS590</name>
</gene>
<name>A0A7I8XG58_BURXY</name>
<comment type="caution">
    <text evidence="2">The sequence shown here is derived from an EMBL/GenBank/DDBJ whole genome shotgun (WGS) entry which is preliminary data.</text>
</comment>
<dbReference type="Proteomes" id="UP000659654">
    <property type="component" value="Unassembled WGS sequence"/>
</dbReference>
<evidence type="ECO:0000256" key="1">
    <source>
        <dbReference type="SAM" id="MobiDB-lite"/>
    </source>
</evidence>
<proteinExistence type="predicted"/>
<organism evidence="2 3">
    <name type="scientific">Bursaphelenchus xylophilus</name>
    <name type="common">Pinewood nematode worm</name>
    <name type="synonym">Aphelenchoides xylophilus</name>
    <dbReference type="NCBI Taxonomy" id="6326"/>
    <lineage>
        <taxon>Eukaryota</taxon>
        <taxon>Metazoa</taxon>
        <taxon>Ecdysozoa</taxon>
        <taxon>Nematoda</taxon>
        <taxon>Chromadorea</taxon>
        <taxon>Rhabditida</taxon>
        <taxon>Tylenchina</taxon>
        <taxon>Tylenchomorpha</taxon>
        <taxon>Aphelenchoidea</taxon>
        <taxon>Aphelenchoididae</taxon>
        <taxon>Bursaphelenchus</taxon>
    </lineage>
</organism>
<accession>A0A7I8XG58</accession>
<feature type="region of interest" description="Disordered" evidence="1">
    <location>
        <begin position="56"/>
        <end position="135"/>
    </location>
</feature>
<dbReference type="Proteomes" id="UP000582659">
    <property type="component" value="Unassembled WGS sequence"/>
</dbReference>
<keyword evidence="3" id="KW-1185">Reference proteome</keyword>
<dbReference type="EMBL" id="CAJFCV020000001">
    <property type="protein sequence ID" value="CAG9081159.1"/>
    <property type="molecule type" value="Genomic_DNA"/>
</dbReference>
<evidence type="ECO:0000313" key="2">
    <source>
        <dbReference type="EMBL" id="CAD5208354.1"/>
    </source>
</evidence>
<reference evidence="2" key="1">
    <citation type="submission" date="2020-09" db="EMBL/GenBank/DDBJ databases">
        <authorList>
            <person name="Kikuchi T."/>
        </authorList>
    </citation>
    <scope>NUCLEOTIDE SEQUENCE</scope>
    <source>
        <strain evidence="2">Ka4C1</strain>
    </source>
</reference>
<feature type="compositionally biased region" description="Acidic residues" evidence="1">
    <location>
        <begin position="89"/>
        <end position="103"/>
    </location>
</feature>
<feature type="compositionally biased region" description="Basic residues" evidence="1">
    <location>
        <begin position="61"/>
        <end position="71"/>
    </location>
</feature>
<sequence>MPDYLRRKREMDNKPVKVTFEDGSTGAKTGKSISKVDDDGAYEELFAKIYKEVQRTAGKTPRVKIKRRFVPKHSENREEEHEPNSEQIPDLESEQSPDPENEEGHEFFTPVSRRTPKNTTPKSERQPFTGWKALPPITPSKALEIANSLKGKLRRAPDTFGISEKGFLKDKKGKVTTFNAEALLKQWAKNPVVGADTVPIDFLNKMYKNEGTKDMIHQLMSGRTKRERKQVARGVLLKRRHYRFKVLSWKYKSTPKVLKRH</sequence>
<protein>
    <submittedName>
        <fullName evidence="2">(pine wood nematode) hypothetical protein</fullName>
    </submittedName>
</protein>
<feature type="region of interest" description="Disordered" evidence="1">
    <location>
        <begin position="1"/>
        <end position="35"/>
    </location>
</feature>
<evidence type="ECO:0000313" key="3">
    <source>
        <dbReference type="Proteomes" id="UP000659654"/>
    </source>
</evidence>
<dbReference type="EMBL" id="CAJFDI010000001">
    <property type="protein sequence ID" value="CAD5208354.1"/>
    <property type="molecule type" value="Genomic_DNA"/>
</dbReference>
<dbReference type="AlphaFoldDB" id="A0A7I8XG58"/>